<organism evidence="2 3">
    <name type="scientific">Shewanella algae</name>
    <dbReference type="NCBI Taxonomy" id="38313"/>
    <lineage>
        <taxon>Bacteria</taxon>
        <taxon>Pseudomonadati</taxon>
        <taxon>Pseudomonadota</taxon>
        <taxon>Gammaproteobacteria</taxon>
        <taxon>Alteromonadales</taxon>
        <taxon>Shewanellaceae</taxon>
        <taxon>Shewanella</taxon>
    </lineage>
</organism>
<sequence>MRQLVLAWVLLCCGAIPAWATTAENGFSQKSAEASLTLELRTIARVDVSALWFADSEGDRMPTAELYLTQYNRQGYPRIIDGFTGHTPQLQAVDLDGDGQVEILLRYKAGGHQTLMNVYRLEGNLLRRLPSDDLVSDRDGIELQYTSAGEPRIRVISSRDTNADKVLLVTTDYRLQDGRLVEAKD</sequence>
<gene>
    <name evidence="2" type="ORF">NCTC10738_00737</name>
</gene>
<feature type="chain" id="PRO_5016615043" description="VCBS repeat-containing protein" evidence="1">
    <location>
        <begin position="21"/>
        <end position="185"/>
    </location>
</feature>
<keyword evidence="1" id="KW-0732">Signal</keyword>
<protein>
    <recommendedName>
        <fullName evidence="4">VCBS repeat-containing protein</fullName>
    </recommendedName>
</protein>
<dbReference type="AlphaFoldDB" id="A0A379Z0P0"/>
<evidence type="ECO:0000313" key="3">
    <source>
        <dbReference type="Proteomes" id="UP000254069"/>
    </source>
</evidence>
<dbReference type="RefSeq" id="WP_115389185.1">
    <property type="nucleotide sequence ID" value="NZ_JADZHC010000029.1"/>
</dbReference>
<reference evidence="2 3" key="1">
    <citation type="submission" date="2018-06" db="EMBL/GenBank/DDBJ databases">
        <authorList>
            <consortium name="Pathogen Informatics"/>
            <person name="Doyle S."/>
        </authorList>
    </citation>
    <scope>NUCLEOTIDE SEQUENCE [LARGE SCALE GENOMIC DNA]</scope>
    <source>
        <strain evidence="2 3">NCTC10738</strain>
    </source>
</reference>
<proteinExistence type="predicted"/>
<evidence type="ECO:0000256" key="1">
    <source>
        <dbReference type="SAM" id="SignalP"/>
    </source>
</evidence>
<evidence type="ECO:0008006" key="4">
    <source>
        <dbReference type="Google" id="ProtNLM"/>
    </source>
</evidence>
<name>A0A379Z0P0_9GAMM</name>
<keyword evidence="3" id="KW-1185">Reference proteome</keyword>
<dbReference type="EMBL" id="UGYO01000001">
    <property type="protein sequence ID" value="SUI53156.1"/>
    <property type="molecule type" value="Genomic_DNA"/>
</dbReference>
<dbReference type="Proteomes" id="UP000254069">
    <property type="component" value="Unassembled WGS sequence"/>
</dbReference>
<evidence type="ECO:0000313" key="2">
    <source>
        <dbReference type="EMBL" id="SUI53156.1"/>
    </source>
</evidence>
<accession>A0A379Z0P0</accession>
<feature type="signal peptide" evidence="1">
    <location>
        <begin position="1"/>
        <end position="20"/>
    </location>
</feature>